<feature type="compositionally biased region" description="Basic and acidic residues" evidence="1">
    <location>
        <begin position="1"/>
        <end position="25"/>
    </location>
</feature>
<proteinExistence type="predicted"/>
<dbReference type="AlphaFoldDB" id="A0A8S3EIG4"/>
<name>A0A8S3EIG4_9BILA</name>
<comment type="caution">
    <text evidence="2">The sequence shown here is derived from an EMBL/GenBank/DDBJ whole genome shotgun (WGS) entry which is preliminary data.</text>
</comment>
<evidence type="ECO:0000313" key="2">
    <source>
        <dbReference type="EMBL" id="CAF5072173.1"/>
    </source>
</evidence>
<accession>A0A8S3EIG4</accession>
<gene>
    <name evidence="2" type="ORF">BYL167_LOCUS60742</name>
</gene>
<evidence type="ECO:0000313" key="3">
    <source>
        <dbReference type="Proteomes" id="UP000681967"/>
    </source>
</evidence>
<evidence type="ECO:0000256" key="1">
    <source>
        <dbReference type="SAM" id="MobiDB-lite"/>
    </source>
</evidence>
<sequence length="77" mass="8590">ELRPKSPSPETKHRIAKEQQKKNHETIVLQKNTDDVLPTTTEKSGDNETQHSENYLTPGESGVSISDNLKNSSNGFK</sequence>
<dbReference type="Proteomes" id="UP000681967">
    <property type="component" value="Unassembled WGS sequence"/>
</dbReference>
<feature type="region of interest" description="Disordered" evidence="1">
    <location>
        <begin position="1"/>
        <end position="77"/>
    </location>
</feature>
<feature type="compositionally biased region" description="Polar residues" evidence="1">
    <location>
        <begin position="63"/>
        <end position="77"/>
    </location>
</feature>
<reference evidence="2" key="1">
    <citation type="submission" date="2021-02" db="EMBL/GenBank/DDBJ databases">
        <authorList>
            <person name="Nowell W R."/>
        </authorList>
    </citation>
    <scope>NUCLEOTIDE SEQUENCE</scope>
</reference>
<feature type="non-terminal residue" evidence="2">
    <location>
        <position position="1"/>
    </location>
</feature>
<dbReference type="EMBL" id="CAJOBH010231165">
    <property type="protein sequence ID" value="CAF5072173.1"/>
    <property type="molecule type" value="Genomic_DNA"/>
</dbReference>
<protein>
    <submittedName>
        <fullName evidence="2">Uncharacterized protein</fullName>
    </submittedName>
</protein>
<organism evidence="2 3">
    <name type="scientific">Rotaria magnacalcarata</name>
    <dbReference type="NCBI Taxonomy" id="392030"/>
    <lineage>
        <taxon>Eukaryota</taxon>
        <taxon>Metazoa</taxon>
        <taxon>Spiralia</taxon>
        <taxon>Gnathifera</taxon>
        <taxon>Rotifera</taxon>
        <taxon>Eurotatoria</taxon>
        <taxon>Bdelloidea</taxon>
        <taxon>Philodinida</taxon>
        <taxon>Philodinidae</taxon>
        <taxon>Rotaria</taxon>
    </lineage>
</organism>